<comment type="caution">
    <text evidence="11">Lacks conserved residue(s) required for the propagation of feature annotation.</text>
</comment>
<protein>
    <recommendedName>
        <fullName evidence="9">NOL1/NOP2/Sun domain family member 4</fullName>
    </recommendedName>
</protein>
<proteinExistence type="inferred from homology"/>
<comment type="catalytic activity">
    <reaction evidence="10">
        <text>a cytidine in rRNA + S-adenosyl-L-methionine = a 5-methylcytidine in rRNA + S-adenosyl-L-homocysteine + H(+)</text>
        <dbReference type="Rhea" id="RHEA:61484"/>
        <dbReference type="Rhea" id="RHEA-COMP:15836"/>
        <dbReference type="Rhea" id="RHEA-COMP:15837"/>
        <dbReference type="ChEBI" id="CHEBI:15378"/>
        <dbReference type="ChEBI" id="CHEBI:57856"/>
        <dbReference type="ChEBI" id="CHEBI:59789"/>
        <dbReference type="ChEBI" id="CHEBI:74483"/>
        <dbReference type="ChEBI" id="CHEBI:82748"/>
    </reaction>
</comment>
<keyword evidence="2" id="KW-0698">rRNA processing</keyword>
<dbReference type="Proteomes" id="UP000722791">
    <property type="component" value="Unassembled WGS sequence"/>
</dbReference>
<evidence type="ECO:0000256" key="6">
    <source>
        <dbReference type="ARBA" id="ARBA00022884"/>
    </source>
</evidence>
<feature type="region of interest" description="Disordered" evidence="12">
    <location>
        <begin position="455"/>
        <end position="481"/>
    </location>
</feature>
<feature type="compositionally biased region" description="Basic and acidic residues" evidence="12">
    <location>
        <begin position="466"/>
        <end position="478"/>
    </location>
</feature>
<keyword evidence="7" id="KW-0809">Transit peptide</keyword>
<evidence type="ECO:0000256" key="7">
    <source>
        <dbReference type="ARBA" id="ARBA00022946"/>
    </source>
</evidence>
<feature type="region of interest" description="Disordered" evidence="12">
    <location>
        <begin position="1"/>
        <end position="21"/>
    </location>
</feature>
<evidence type="ECO:0000313" key="17">
    <source>
        <dbReference type="Proteomes" id="UP000747110"/>
    </source>
</evidence>
<feature type="domain" description="SAM-dependent MTase RsmB/NOP-type" evidence="13">
    <location>
        <begin position="288"/>
        <end position="522"/>
    </location>
</feature>
<feature type="compositionally biased region" description="Basic residues" evidence="12">
    <location>
        <begin position="1"/>
        <end position="16"/>
    </location>
</feature>
<dbReference type="OrthoDB" id="427002at2759"/>
<sequence length="564" mass="59233">MKSLKQSHARGHRAKSKQQDNSKEFDKYYNSLYGSRWPSLREALLKPTVHAAVANAFIRPAATAACADAGLLPLLTFGPLCAYRRPKPAGAYPPPPLDPTSALRMWYWLDLASVLPVLLLQPRRGHSTLDMCAAPGGKSVLIVQRLFVPAAPTLAPPPAAAATQTASAEESEAAAGLGTANKAAQSDSQSTTQGLAAEVEVGMTAAAVAGAKATDVDATAATAACPTMGRERGEDSGEVHPGEPDAVRKGADTGGCPAPQHNSPPPPPSPLALPVPPPLPLLLPLPPGKLVCNEPDRPRLHRLQRVLEEYVPVSTRANLEVLNYQGHAYWGRNQACCYDRVLVDAPCSSDRHVLQQATSTQRGVIAAADWSLAGCKRIADEQLQLCLAALRALRVGGRLVYSTCSIAPLQNDDVVERLIRRCGPGVVSVLPAVEALRGAVAAEVNLEVEMAEKTAPAMPGNGGEVPRSRSFEGGEGVREAAGGGGVAEVMKVFGAEATRHGLICLPDRGAWGPIYVAVVEKVGEMQGMGVAAVLRPQPTGVSDEEDEGSEEEEGDRGGEGQEAW</sequence>
<dbReference type="Pfam" id="PF01189">
    <property type="entry name" value="Methyltr_RsmB-F"/>
    <property type="match status" value="1"/>
</dbReference>
<feature type="compositionally biased region" description="Acidic residues" evidence="12">
    <location>
        <begin position="542"/>
        <end position="554"/>
    </location>
</feature>
<dbReference type="InterPro" id="IPR049560">
    <property type="entry name" value="MeTrfase_RsmB-F_NOP2_cat"/>
</dbReference>
<evidence type="ECO:0000256" key="8">
    <source>
        <dbReference type="ARBA" id="ARBA00023128"/>
    </source>
</evidence>
<feature type="compositionally biased region" description="Basic and acidic residues" evidence="12">
    <location>
        <begin position="229"/>
        <end position="251"/>
    </location>
</feature>
<comment type="caution">
    <text evidence="15">The sequence shown here is derived from an EMBL/GenBank/DDBJ whole genome shotgun (WGS) entry which is preliminary data.</text>
</comment>
<evidence type="ECO:0000256" key="9">
    <source>
        <dbReference type="ARBA" id="ARBA00042050"/>
    </source>
</evidence>
<evidence type="ECO:0000256" key="2">
    <source>
        <dbReference type="ARBA" id="ARBA00022552"/>
    </source>
</evidence>
<keyword evidence="4 11" id="KW-0808">Transferase</keyword>
<evidence type="ECO:0000256" key="10">
    <source>
        <dbReference type="ARBA" id="ARBA00049302"/>
    </source>
</evidence>
<feature type="compositionally biased region" description="Basic and acidic residues" evidence="12">
    <location>
        <begin position="555"/>
        <end position="564"/>
    </location>
</feature>
<feature type="binding site" evidence="11">
    <location>
        <position position="344"/>
    </location>
    <ligand>
        <name>S-adenosyl-L-methionine</name>
        <dbReference type="ChEBI" id="CHEBI:59789"/>
    </ligand>
</feature>
<dbReference type="Gene3D" id="3.40.50.150">
    <property type="entry name" value="Vaccinia Virus protein VP39"/>
    <property type="match status" value="2"/>
</dbReference>
<dbReference type="GO" id="GO:0003723">
    <property type="term" value="F:RNA binding"/>
    <property type="evidence" value="ECO:0007669"/>
    <property type="project" value="UniProtKB-UniRule"/>
</dbReference>
<keyword evidence="5 11" id="KW-0949">S-adenosyl-L-methionine</keyword>
<organism evidence="15 16">
    <name type="scientific">Volvox reticuliferus</name>
    <dbReference type="NCBI Taxonomy" id="1737510"/>
    <lineage>
        <taxon>Eukaryota</taxon>
        <taxon>Viridiplantae</taxon>
        <taxon>Chlorophyta</taxon>
        <taxon>core chlorophytes</taxon>
        <taxon>Chlorophyceae</taxon>
        <taxon>CS clade</taxon>
        <taxon>Chlamydomonadales</taxon>
        <taxon>Volvocaceae</taxon>
        <taxon>Volvox</taxon>
    </lineage>
</organism>
<dbReference type="GO" id="GO:0005762">
    <property type="term" value="C:mitochondrial large ribosomal subunit"/>
    <property type="evidence" value="ECO:0007669"/>
    <property type="project" value="TreeGrafter"/>
</dbReference>
<dbReference type="InterPro" id="IPR023267">
    <property type="entry name" value="RCMT"/>
</dbReference>
<evidence type="ECO:0000313" key="15">
    <source>
        <dbReference type="EMBL" id="GIL98261.1"/>
    </source>
</evidence>
<feature type="region of interest" description="Disordered" evidence="12">
    <location>
        <begin position="154"/>
        <end position="191"/>
    </location>
</feature>
<dbReference type="Gene3D" id="6.20.240.40">
    <property type="match status" value="1"/>
</dbReference>
<comment type="similarity">
    <text evidence="11">Belongs to the class I-like SAM-binding methyltransferase superfamily. RsmB/NOP family.</text>
</comment>
<dbReference type="PANTHER" id="PTHR22808:SF3">
    <property type="entry name" value="5-METHYLCYTOSINE RRNA METHYLTRANSFERASE NSUN4"/>
    <property type="match status" value="1"/>
</dbReference>
<feature type="region of interest" description="Disordered" evidence="12">
    <location>
        <begin position="228"/>
        <end position="275"/>
    </location>
</feature>
<reference evidence="15" key="1">
    <citation type="journal article" date="2021" name="Proc. Natl. Acad. Sci. U.S.A.">
        <title>Three genomes in the algal genus Volvox reveal the fate of a haploid sex-determining region after a transition to homothallism.</title>
        <authorList>
            <person name="Yamamoto K."/>
            <person name="Hamaji T."/>
            <person name="Kawai-Toyooka H."/>
            <person name="Matsuzaki R."/>
            <person name="Takahashi F."/>
            <person name="Nishimura Y."/>
            <person name="Kawachi M."/>
            <person name="Noguchi H."/>
            <person name="Minakuchi Y."/>
            <person name="Umen J.G."/>
            <person name="Toyoda A."/>
            <person name="Nozaki H."/>
        </authorList>
    </citation>
    <scope>NUCLEOTIDE SEQUENCE</scope>
    <source>
        <strain evidence="15">NIES-3785</strain>
        <strain evidence="14">NIES-3786</strain>
    </source>
</reference>
<keyword evidence="17" id="KW-1185">Reference proteome</keyword>
<evidence type="ECO:0000313" key="16">
    <source>
        <dbReference type="Proteomes" id="UP000722791"/>
    </source>
</evidence>
<keyword evidence="3 11" id="KW-0489">Methyltransferase</keyword>
<dbReference type="EMBL" id="BNCP01000002">
    <property type="protein sequence ID" value="GIL70531.1"/>
    <property type="molecule type" value="Genomic_DNA"/>
</dbReference>
<accession>A0A8J4D9E0</accession>
<dbReference type="Proteomes" id="UP000747110">
    <property type="component" value="Unassembled WGS sequence"/>
</dbReference>
<keyword evidence="6 11" id="KW-0694">RNA-binding</keyword>
<dbReference type="PANTHER" id="PTHR22808">
    <property type="entry name" value="NCL1 YEAST -RELATED NOL1/NOP2/FMU SUN DOMAIN-CONTAINING"/>
    <property type="match status" value="1"/>
</dbReference>
<gene>
    <name evidence="14" type="ORF">Vretifemale_1270</name>
    <name evidence="15" type="ORF">Vretimale_3662</name>
</gene>
<name>A0A8J4D9E0_9CHLO</name>
<dbReference type="PRINTS" id="PR02008">
    <property type="entry name" value="RCMTFAMILY"/>
</dbReference>
<evidence type="ECO:0000256" key="1">
    <source>
        <dbReference type="ARBA" id="ARBA00004173"/>
    </source>
</evidence>
<feature type="compositionally biased region" description="Pro residues" evidence="12">
    <location>
        <begin position="262"/>
        <end position="275"/>
    </location>
</feature>
<evidence type="ECO:0000256" key="5">
    <source>
        <dbReference type="ARBA" id="ARBA00022691"/>
    </source>
</evidence>
<evidence type="ECO:0000259" key="13">
    <source>
        <dbReference type="PROSITE" id="PS51686"/>
    </source>
</evidence>
<evidence type="ECO:0000313" key="14">
    <source>
        <dbReference type="EMBL" id="GIL70531.1"/>
    </source>
</evidence>
<evidence type="ECO:0000256" key="3">
    <source>
        <dbReference type="ARBA" id="ARBA00022603"/>
    </source>
</evidence>
<dbReference type="PROSITE" id="PS51686">
    <property type="entry name" value="SAM_MT_RSMB_NOP"/>
    <property type="match status" value="1"/>
</dbReference>
<keyword evidence="8" id="KW-0496">Mitochondrion</keyword>
<comment type="subcellular location">
    <subcellularLocation>
        <location evidence="1">Mitochondrion</location>
    </subcellularLocation>
</comment>
<dbReference type="EMBL" id="BNCQ01000005">
    <property type="protein sequence ID" value="GIL98261.1"/>
    <property type="molecule type" value="Genomic_DNA"/>
</dbReference>
<dbReference type="SUPFAM" id="SSF53335">
    <property type="entry name" value="S-adenosyl-L-methionine-dependent methyltransferases"/>
    <property type="match status" value="2"/>
</dbReference>
<dbReference type="GO" id="GO:0008173">
    <property type="term" value="F:RNA methyltransferase activity"/>
    <property type="evidence" value="ECO:0007669"/>
    <property type="project" value="InterPro"/>
</dbReference>
<evidence type="ECO:0000256" key="4">
    <source>
        <dbReference type="ARBA" id="ARBA00022679"/>
    </source>
</evidence>
<feature type="binding site" evidence="11">
    <location>
        <position position="294"/>
    </location>
    <ligand>
        <name>S-adenosyl-L-methionine</name>
        <dbReference type="ChEBI" id="CHEBI:59789"/>
    </ligand>
</feature>
<dbReference type="InterPro" id="IPR001678">
    <property type="entry name" value="MeTrfase_RsmB-F_NOP2_dom"/>
</dbReference>
<evidence type="ECO:0000256" key="11">
    <source>
        <dbReference type="PROSITE-ProRule" id="PRU01023"/>
    </source>
</evidence>
<dbReference type="InterPro" id="IPR029063">
    <property type="entry name" value="SAM-dependent_MTases_sf"/>
</dbReference>
<dbReference type="GO" id="GO:0031167">
    <property type="term" value="P:rRNA methylation"/>
    <property type="evidence" value="ECO:0007669"/>
    <property type="project" value="TreeGrafter"/>
</dbReference>
<feature type="active site" description="Nucleophile" evidence="11">
    <location>
        <position position="404"/>
    </location>
</feature>
<feature type="compositionally biased region" description="Low complexity" evidence="12">
    <location>
        <begin position="160"/>
        <end position="184"/>
    </location>
</feature>
<evidence type="ECO:0000256" key="12">
    <source>
        <dbReference type="SAM" id="MobiDB-lite"/>
    </source>
</evidence>
<feature type="region of interest" description="Disordered" evidence="12">
    <location>
        <begin position="534"/>
        <end position="564"/>
    </location>
</feature>
<dbReference type="AlphaFoldDB" id="A0A8J4D9E0"/>